<feature type="compositionally biased region" description="Polar residues" evidence="1">
    <location>
        <begin position="44"/>
        <end position="56"/>
    </location>
</feature>
<dbReference type="OMA" id="QMETHES"/>
<sequence length="164" mass="18175">MAPMFAVEARSVLGSTQGQPTMLLRFLALIPTVAPTRQCLQTISGSQMETHESTSFFEDGGAGDRGKPSKGQKGPERRALALTLTASRSSVLFHPRHRRSLRNCDDDGQRRILKSSRMKQLSEHVLFCFSRCSQVSTQQATADYDGPGLRKFESESLPPRPLRP</sequence>
<reference evidence="3" key="1">
    <citation type="submission" date="2008-07" db="EMBL/GenBank/DDBJ databases">
        <title>Annotation of Ajellomyces capsulatus strain H88.</title>
        <authorList>
            <person name="Champion M."/>
            <person name="Cuomo C."/>
            <person name="Ma L.-J."/>
            <person name="Henn M.R."/>
            <person name="Sil A."/>
            <person name="Goldman B."/>
            <person name="Young S.K."/>
            <person name="Kodira C.D."/>
            <person name="Zeng Q."/>
            <person name="Koehrsen M."/>
            <person name="Alvarado L."/>
            <person name="Berlin A."/>
            <person name="Borenstein D."/>
            <person name="Chen Z."/>
            <person name="Engels R."/>
            <person name="Freedman E."/>
            <person name="Gellesch M."/>
            <person name="Goldberg J."/>
            <person name="Griggs A."/>
            <person name="Gujja S."/>
            <person name="Heiman D."/>
            <person name="Hepburn T."/>
            <person name="Howarth C."/>
            <person name="Jen D."/>
            <person name="Larson L."/>
            <person name="Lewis B."/>
            <person name="Mehta T."/>
            <person name="Park D."/>
            <person name="Pearson M."/>
            <person name="Roberts A."/>
            <person name="Saif S."/>
            <person name="Shea T."/>
            <person name="Shenoy N."/>
            <person name="Sisk P."/>
            <person name="Stolte C."/>
            <person name="Sykes S."/>
            <person name="Walk T."/>
            <person name="White J."/>
            <person name="Yandava C."/>
            <person name="Klein B."/>
            <person name="McEwen J.G."/>
            <person name="Puccia R."/>
            <person name="Goldman G.H."/>
            <person name="Felipe M.S."/>
            <person name="Nino-Vega G."/>
            <person name="San-Blas G."/>
            <person name="Taylor J."/>
            <person name="Mendoza L."/>
            <person name="Galagan J."/>
            <person name="Nusbaum C."/>
            <person name="Birren B."/>
        </authorList>
    </citation>
    <scope>NUCLEOTIDE SEQUENCE [LARGE SCALE GENOMIC DNA]</scope>
    <source>
        <strain evidence="3">H88</strain>
    </source>
</reference>
<protein>
    <submittedName>
        <fullName evidence="2">Predicted protein</fullName>
    </submittedName>
</protein>
<feature type="region of interest" description="Disordered" evidence="1">
    <location>
        <begin position="44"/>
        <end position="76"/>
    </location>
</feature>
<dbReference type="AlphaFoldDB" id="F0UW18"/>
<dbReference type="EMBL" id="DS990645">
    <property type="protein sequence ID" value="EGC42528.1"/>
    <property type="molecule type" value="Genomic_DNA"/>
</dbReference>
<accession>F0UW18</accession>
<dbReference type="HOGENOM" id="CLU_1618506_0_0_1"/>
<evidence type="ECO:0000313" key="2">
    <source>
        <dbReference type="EMBL" id="EGC42528.1"/>
    </source>
</evidence>
<organism evidence="3">
    <name type="scientific">Ajellomyces capsulatus (strain H88)</name>
    <name type="common">Darling's disease fungus</name>
    <name type="synonym">Histoplasma capsulatum</name>
    <dbReference type="NCBI Taxonomy" id="544711"/>
    <lineage>
        <taxon>Eukaryota</taxon>
        <taxon>Fungi</taxon>
        <taxon>Dikarya</taxon>
        <taxon>Ascomycota</taxon>
        <taxon>Pezizomycotina</taxon>
        <taxon>Eurotiomycetes</taxon>
        <taxon>Eurotiomycetidae</taxon>
        <taxon>Onygenales</taxon>
        <taxon>Ajellomycetaceae</taxon>
        <taxon>Histoplasma</taxon>
    </lineage>
</organism>
<feature type="compositionally biased region" description="Basic and acidic residues" evidence="1">
    <location>
        <begin position="62"/>
        <end position="76"/>
    </location>
</feature>
<evidence type="ECO:0000313" key="3">
    <source>
        <dbReference type="Proteomes" id="UP000008142"/>
    </source>
</evidence>
<evidence type="ECO:0000256" key="1">
    <source>
        <dbReference type="SAM" id="MobiDB-lite"/>
    </source>
</evidence>
<gene>
    <name evidence="2" type="ORF">HCEG_09310</name>
</gene>
<proteinExistence type="predicted"/>
<name>F0UW18_AJEC8</name>
<feature type="region of interest" description="Disordered" evidence="1">
    <location>
        <begin position="139"/>
        <end position="164"/>
    </location>
</feature>
<dbReference type="Proteomes" id="UP000008142">
    <property type="component" value="Unassembled WGS sequence"/>
</dbReference>